<protein>
    <submittedName>
        <fullName evidence="2">Uncharacterized protein</fullName>
    </submittedName>
</protein>
<keyword evidence="1" id="KW-0472">Membrane</keyword>
<evidence type="ECO:0000256" key="1">
    <source>
        <dbReference type="SAM" id="Phobius"/>
    </source>
</evidence>
<keyword evidence="1" id="KW-0812">Transmembrane</keyword>
<dbReference type="Proteomes" id="UP001596306">
    <property type="component" value="Unassembled WGS sequence"/>
</dbReference>
<comment type="caution">
    <text evidence="2">The sequence shown here is derived from an EMBL/GenBank/DDBJ whole genome shotgun (WGS) entry which is preliminary data.</text>
</comment>
<name>A0ABW1VKC6_9MICO</name>
<evidence type="ECO:0000313" key="2">
    <source>
        <dbReference type="EMBL" id="MFC6357218.1"/>
    </source>
</evidence>
<feature type="transmembrane region" description="Helical" evidence="1">
    <location>
        <begin position="41"/>
        <end position="59"/>
    </location>
</feature>
<evidence type="ECO:0000313" key="3">
    <source>
        <dbReference type="Proteomes" id="UP001596306"/>
    </source>
</evidence>
<keyword evidence="1" id="KW-1133">Transmembrane helix</keyword>
<feature type="transmembrane region" description="Helical" evidence="1">
    <location>
        <begin position="71"/>
        <end position="94"/>
    </location>
</feature>
<reference evidence="3" key="1">
    <citation type="journal article" date="2019" name="Int. J. Syst. Evol. Microbiol.">
        <title>The Global Catalogue of Microorganisms (GCM) 10K type strain sequencing project: providing services to taxonomists for standard genome sequencing and annotation.</title>
        <authorList>
            <consortium name="The Broad Institute Genomics Platform"/>
            <consortium name="The Broad Institute Genome Sequencing Center for Infectious Disease"/>
            <person name="Wu L."/>
            <person name="Ma J."/>
        </authorList>
    </citation>
    <scope>NUCLEOTIDE SEQUENCE [LARGE SCALE GENOMIC DNA]</scope>
    <source>
        <strain evidence="3">CCUG 43304</strain>
    </source>
</reference>
<feature type="transmembrane region" description="Helical" evidence="1">
    <location>
        <begin position="12"/>
        <end position="35"/>
    </location>
</feature>
<keyword evidence="3" id="KW-1185">Reference proteome</keyword>
<organism evidence="2 3">
    <name type="scientific">Luethyella okanaganae</name>
    <dbReference type="NCBI Taxonomy" id="69372"/>
    <lineage>
        <taxon>Bacteria</taxon>
        <taxon>Bacillati</taxon>
        <taxon>Actinomycetota</taxon>
        <taxon>Actinomycetes</taxon>
        <taxon>Micrococcales</taxon>
        <taxon>Microbacteriaceae</taxon>
        <taxon>Luethyella</taxon>
    </lineage>
</organism>
<sequence>MIPFFTHWDILAVLSWALLVMVLTAGATYAALAFFHRSVPYTWAAAGGLFAGLIVTWLADTSVPHVIGGLIALLGLALAIFGGGPAAVLALSLATHDSVPPGLHGGIMVRDALILDDKTPMTDARHEVLQGGTTIGVLERAAATGAIIAGFPEALAIVVAIKGVGRFTELAAAEARERFIIGTLASLTWACLCGAIVRLAIG</sequence>
<feature type="transmembrane region" description="Helical" evidence="1">
    <location>
        <begin position="179"/>
        <end position="201"/>
    </location>
</feature>
<gene>
    <name evidence="2" type="ORF">ACFQB0_13990</name>
</gene>
<dbReference type="RefSeq" id="WP_386732843.1">
    <property type="nucleotide sequence ID" value="NZ_JBHSTP010000004.1"/>
</dbReference>
<proteinExistence type="predicted"/>
<dbReference type="EMBL" id="JBHSTP010000004">
    <property type="protein sequence ID" value="MFC6357218.1"/>
    <property type="molecule type" value="Genomic_DNA"/>
</dbReference>
<accession>A0ABW1VKC6</accession>